<name>A0ABN3C301_9MICC</name>
<dbReference type="EMBL" id="BAAAQW010000014">
    <property type="protein sequence ID" value="GAA2203527.1"/>
    <property type="molecule type" value="Genomic_DNA"/>
</dbReference>
<comment type="caution">
    <text evidence="1">The sequence shown here is derived from an EMBL/GenBank/DDBJ whole genome shotgun (WGS) entry which is preliminary data.</text>
</comment>
<proteinExistence type="predicted"/>
<accession>A0ABN3C301</accession>
<keyword evidence="2" id="KW-1185">Reference proteome</keyword>
<evidence type="ECO:0000313" key="2">
    <source>
        <dbReference type="Proteomes" id="UP001500432"/>
    </source>
</evidence>
<dbReference type="RefSeq" id="WP_344301248.1">
    <property type="nucleotide sequence ID" value="NZ_BAAAQW010000014.1"/>
</dbReference>
<evidence type="ECO:0000313" key="1">
    <source>
        <dbReference type="EMBL" id="GAA2203527.1"/>
    </source>
</evidence>
<sequence>MADFTDLRRQVRSLDGFTKAAYVEEVQVLRMEAERARRWRRVADPRESWVYISGGDATWAVDRASRVGHHDPVAAVTFPPLHSQLVGWWLFHAWRSIDLVSAGLSAHEHGTTSIAAITSRALIEELGCLVTEVRQIKAAWEVVKRADLNPVRRGELAKNQLGSVLARFLFATRMSSKPANAPDATNVLTYIKKLDKLSKSSKFSEWYDWLSDASHPAYGARLVYVTNPMRHATGAVMLRFHSRSPLHLEKSSGERVDFTYDIEEKAETALESCGTLLIKYLKTALSLVDDFGLTTSAATLTSRTYWRNLLPAASGDECACGCGPWAQSIHVWEGGVQDLPPLNG</sequence>
<protein>
    <submittedName>
        <fullName evidence="1">Uncharacterized protein</fullName>
    </submittedName>
</protein>
<dbReference type="Proteomes" id="UP001500432">
    <property type="component" value="Unassembled WGS sequence"/>
</dbReference>
<gene>
    <name evidence="1" type="ORF">GCM10009849_36270</name>
</gene>
<organism evidence="1 2">
    <name type="scientific">Sinomonas flava</name>
    <dbReference type="NCBI Taxonomy" id="496857"/>
    <lineage>
        <taxon>Bacteria</taxon>
        <taxon>Bacillati</taxon>
        <taxon>Actinomycetota</taxon>
        <taxon>Actinomycetes</taxon>
        <taxon>Micrococcales</taxon>
        <taxon>Micrococcaceae</taxon>
        <taxon>Sinomonas</taxon>
    </lineage>
</organism>
<reference evidence="1 2" key="1">
    <citation type="journal article" date="2019" name="Int. J. Syst. Evol. Microbiol.">
        <title>The Global Catalogue of Microorganisms (GCM) 10K type strain sequencing project: providing services to taxonomists for standard genome sequencing and annotation.</title>
        <authorList>
            <consortium name="The Broad Institute Genomics Platform"/>
            <consortium name="The Broad Institute Genome Sequencing Center for Infectious Disease"/>
            <person name="Wu L."/>
            <person name="Ma J."/>
        </authorList>
    </citation>
    <scope>NUCLEOTIDE SEQUENCE [LARGE SCALE GENOMIC DNA]</scope>
    <source>
        <strain evidence="1 2">JCM 16034</strain>
    </source>
</reference>